<evidence type="ECO:0000259" key="3">
    <source>
        <dbReference type="Pfam" id="PF02517"/>
    </source>
</evidence>
<sequence length="98" mass="11192">MNDWWLQLTFTVISAPLVEEYTFRGYIFGVLDNIFNQTATIWITSFIFSLIHLSSLGKAAWYNAVFLVVAYTANGNVLYLSRCCSTEYVGKFYCACSK</sequence>
<dbReference type="EC" id="3.4.-.-" evidence="4"/>
<dbReference type="InterPro" id="IPR003675">
    <property type="entry name" value="Rce1/LyrA-like_dom"/>
</dbReference>
<dbReference type="GO" id="GO:0008237">
    <property type="term" value="F:metallopeptidase activity"/>
    <property type="evidence" value="ECO:0007669"/>
    <property type="project" value="UniProtKB-KW"/>
</dbReference>
<dbReference type="Pfam" id="PF02517">
    <property type="entry name" value="Rce1-like"/>
    <property type="match status" value="1"/>
</dbReference>
<evidence type="ECO:0000256" key="1">
    <source>
        <dbReference type="ARBA" id="ARBA00009067"/>
    </source>
</evidence>
<reference evidence="4" key="1">
    <citation type="journal article" date="2022" name="Food Funct.">
        <title>Lactobacillus kefiranofaciens ZW18 from Kefir enhances the anti-tumor effect of anti-programmed cell death 1 (PD-1) immunotherapy by modulating the gut microbiota.</title>
        <authorList>
            <person name="Zhao J."/>
            <person name="Wang Y."/>
            <person name="Wang J."/>
            <person name="Lv M."/>
            <person name="Zhou C."/>
            <person name="Jia L."/>
            <person name="Geng W."/>
        </authorList>
    </citation>
    <scope>NUCLEOTIDE SEQUENCE</scope>
    <source>
        <strain evidence="4">ZW18</strain>
    </source>
</reference>
<accession>A0AAX3UDX7</accession>
<evidence type="ECO:0000313" key="4">
    <source>
        <dbReference type="EMBL" id="WGO85704.1"/>
    </source>
</evidence>
<gene>
    <name evidence="4" type="ORF">QEJ78_10360</name>
</gene>
<dbReference type="InterPro" id="IPR052710">
    <property type="entry name" value="CAAX_protease"/>
</dbReference>
<feature type="domain" description="CAAX prenyl protease 2/Lysostaphin resistance protein A-like" evidence="3">
    <location>
        <begin position="3"/>
        <end position="73"/>
    </location>
</feature>
<keyword evidence="4" id="KW-0645">Protease</keyword>
<keyword evidence="2" id="KW-0812">Transmembrane</keyword>
<organism evidence="4 5">
    <name type="scientific">Lactobacillus kefiranofaciens</name>
    <dbReference type="NCBI Taxonomy" id="267818"/>
    <lineage>
        <taxon>Bacteria</taxon>
        <taxon>Bacillati</taxon>
        <taxon>Bacillota</taxon>
        <taxon>Bacilli</taxon>
        <taxon>Lactobacillales</taxon>
        <taxon>Lactobacillaceae</taxon>
        <taxon>Lactobacillus</taxon>
    </lineage>
</organism>
<dbReference type="EMBL" id="CP123735">
    <property type="protein sequence ID" value="WGO85704.1"/>
    <property type="molecule type" value="Genomic_DNA"/>
</dbReference>
<keyword evidence="2" id="KW-0472">Membrane</keyword>
<dbReference type="AlphaFoldDB" id="A0AAX3UDX7"/>
<proteinExistence type="inferred from homology"/>
<dbReference type="GO" id="GO:0004175">
    <property type="term" value="F:endopeptidase activity"/>
    <property type="evidence" value="ECO:0007669"/>
    <property type="project" value="UniProtKB-ARBA"/>
</dbReference>
<comment type="similarity">
    <text evidence="1">Belongs to the UPF0177 family.</text>
</comment>
<protein>
    <submittedName>
        <fullName evidence="4">CPBP family intramembrane metalloprotease</fullName>
        <ecNumber evidence="4">3.4.-.-</ecNumber>
    </submittedName>
</protein>
<evidence type="ECO:0000313" key="5">
    <source>
        <dbReference type="Proteomes" id="UP001242513"/>
    </source>
</evidence>
<keyword evidence="4" id="KW-0378">Hydrolase</keyword>
<dbReference type="Proteomes" id="UP001242513">
    <property type="component" value="Chromosome"/>
</dbReference>
<dbReference type="RefSeq" id="WP_074484248.1">
    <property type="nucleotide sequence ID" value="NZ_CP123735.1"/>
</dbReference>
<feature type="transmembrane region" description="Helical" evidence="2">
    <location>
        <begin position="60"/>
        <end position="80"/>
    </location>
</feature>
<reference evidence="4" key="2">
    <citation type="submission" date="2023-04" db="EMBL/GenBank/DDBJ databases">
        <authorList>
            <person name="Wang Y."/>
        </authorList>
    </citation>
    <scope>NUCLEOTIDE SEQUENCE</scope>
    <source>
        <strain evidence="4">ZW18</strain>
    </source>
</reference>
<dbReference type="PANTHER" id="PTHR36435:SF1">
    <property type="entry name" value="CAAX AMINO TERMINAL PROTEASE FAMILY PROTEIN"/>
    <property type="match status" value="1"/>
</dbReference>
<keyword evidence="2" id="KW-1133">Transmembrane helix</keyword>
<keyword evidence="4" id="KW-0482">Metalloprotease</keyword>
<dbReference type="PANTHER" id="PTHR36435">
    <property type="entry name" value="SLR1288 PROTEIN"/>
    <property type="match status" value="1"/>
</dbReference>
<evidence type="ECO:0000256" key="2">
    <source>
        <dbReference type="SAM" id="Phobius"/>
    </source>
</evidence>
<dbReference type="GO" id="GO:0080120">
    <property type="term" value="P:CAAX-box protein maturation"/>
    <property type="evidence" value="ECO:0007669"/>
    <property type="project" value="UniProtKB-ARBA"/>
</dbReference>
<name>A0AAX3UDX7_9LACO</name>